<organism evidence="2 3">
    <name type="scientific">Trifolium medium</name>
    <dbReference type="NCBI Taxonomy" id="97028"/>
    <lineage>
        <taxon>Eukaryota</taxon>
        <taxon>Viridiplantae</taxon>
        <taxon>Streptophyta</taxon>
        <taxon>Embryophyta</taxon>
        <taxon>Tracheophyta</taxon>
        <taxon>Spermatophyta</taxon>
        <taxon>Magnoliopsida</taxon>
        <taxon>eudicotyledons</taxon>
        <taxon>Gunneridae</taxon>
        <taxon>Pentapetalae</taxon>
        <taxon>rosids</taxon>
        <taxon>fabids</taxon>
        <taxon>Fabales</taxon>
        <taxon>Fabaceae</taxon>
        <taxon>Papilionoideae</taxon>
        <taxon>50 kb inversion clade</taxon>
        <taxon>NPAAA clade</taxon>
        <taxon>Hologalegina</taxon>
        <taxon>IRL clade</taxon>
        <taxon>Trifolieae</taxon>
        <taxon>Trifolium</taxon>
    </lineage>
</organism>
<keyword evidence="3" id="KW-1185">Reference proteome</keyword>
<dbReference type="AlphaFoldDB" id="A0A392NPA6"/>
<feature type="domain" description="Reverse transcriptase Ty1/copia-type" evidence="1">
    <location>
        <begin position="2"/>
        <end position="68"/>
    </location>
</feature>
<comment type="caution">
    <text evidence="2">The sequence shown here is derived from an EMBL/GenBank/DDBJ whole genome shotgun (WGS) entry which is preliminary data.</text>
</comment>
<name>A0A392NPA6_9FABA</name>
<evidence type="ECO:0000313" key="3">
    <source>
        <dbReference type="Proteomes" id="UP000265520"/>
    </source>
</evidence>
<dbReference type="Proteomes" id="UP000265520">
    <property type="component" value="Unassembled WGS sequence"/>
</dbReference>
<evidence type="ECO:0000259" key="1">
    <source>
        <dbReference type="Pfam" id="PF07727"/>
    </source>
</evidence>
<proteinExistence type="predicted"/>
<dbReference type="Pfam" id="PF07727">
    <property type="entry name" value="RVT_2"/>
    <property type="match status" value="1"/>
</dbReference>
<dbReference type="InterPro" id="IPR013103">
    <property type="entry name" value="RVT_2"/>
</dbReference>
<sequence length="68" mass="7920">METIRLIIAVASWKGWKMFQSYVKSAFFNGELEEVYVDQPPGFEVKGKEGYVYKLRKALYDLKQAPRA</sequence>
<reference evidence="2 3" key="1">
    <citation type="journal article" date="2018" name="Front. Plant Sci.">
        <title>Red Clover (Trifolium pratense) and Zigzag Clover (T. medium) - A Picture of Genomic Similarities and Differences.</title>
        <authorList>
            <person name="Dluhosova J."/>
            <person name="Istvanek J."/>
            <person name="Nedelnik J."/>
            <person name="Repkova J."/>
        </authorList>
    </citation>
    <scope>NUCLEOTIDE SEQUENCE [LARGE SCALE GENOMIC DNA]</scope>
    <source>
        <strain evidence="3">cv. 10/8</strain>
        <tissue evidence="2">Leaf</tissue>
    </source>
</reference>
<evidence type="ECO:0000313" key="2">
    <source>
        <dbReference type="EMBL" id="MCI00325.1"/>
    </source>
</evidence>
<accession>A0A392NPA6</accession>
<protein>
    <recommendedName>
        <fullName evidence="1">Reverse transcriptase Ty1/copia-type domain-containing protein</fullName>
    </recommendedName>
</protein>
<dbReference type="EMBL" id="LXQA010042856">
    <property type="protein sequence ID" value="MCI00325.1"/>
    <property type="molecule type" value="Genomic_DNA"/>
</dbReference>